<dbReference type="EMBL" id="CP011801">
    <property type="protein sequence ID" value="ALA59466.1"/>
    <property type="molecule type" value="Genomic_DNA"/>
</dbReference>
<dbReference type="RefSeq" id="WP_053380468.1">
    <property type="nucleotide sequence ID" value="NZ_CP011801.1"/>
</dbReference>
<dbReference type="Pfam" id="PF06908">
    <property type="entry name" value="YpsA"/>
    <property type="match status" value="1"/>
</dbReference>
<dbReference type="Gene3D" id="3.40.50.450">
    <property type="match status" value="1"/>
</dbReference>
<dbReference type="AlphaFoldDB" id="A0A0K2GEU1"/>
<dbReference type="KEGG" id="nmv:NITMOv2_3067"/>
<dbReference type="InterPro" id="IPR010697">
    <property type="entry name" value="YspA"/>
</dbReference>
<dbReference type="PANTHER" id="PTHR38440:SF1">
    <property type="entry name" value="UPF0398 PROTEIN SPR0331"/>
    <property type="match status" value="1"/>
</dbReference>
<reference evidence="1 2" key="1">
    <citation type="journal article" date="2015" name="Proc. Natl. Acad. Sci. U.S.A.">
        <title>Expanded metabolic versatility of ubiquitous nitrite-oxidizing bacteria from the genus Nitrospira.</title>
        <authorList>
            <person name="Koch H."/>
            <person name="Lucker S."/>
            <person name="Albertsen M."/>
            <person name="Kitzinger K."/>
            <person name="Herbold C."/>
            <person name="Spieck E."/>
            <person name="Nielsen P.H."/>
            <person name="Wagner M."/>
            <person name="Daims H."/>
        </authorList>
    </citation>
    <scope>NUCLEOTIDE SEQUENCE [LARGE SCALE GENOMIC DNA]</scope>
    <source>
        <strain evidence="1 2">NSP M-1</strain>
    </source>
</reference>
<proteinExistence type="predicted"/>
<dbReference type="Proteomes" id="UP000069205">
    <property type="component" value="Chromosome"/>
</dbReference>
<evidence type="ECO:0000313" key="2">
    <source>
        <dbReference type="Proteomes" id="UP000069205"/>
    </source>
</evidence>
<dbReference type="PANTHER" id="PTHR38440">
    <property type="entry name" value="UPF0398 PROTEIN YPSA"/>
    <property type="match status" value="1"/>
</dbReference>
<name>A0A0K2GEU1_NITMO</name>
<dbReference type="OrthoDB" id="3483205at2"/>
<gene>
    <name evidence="1" type="ORF">NITMOv2_3067</name>
</gene>
<keyword evidence="2" id="KW-1185">Reference proteome</keyword>
<dbReference type="STRING" id="42253.NITMOv2_3067"/>
<sequence length="189" mass="20828">MVLSIMVSGHRPGKLGGYTVNPIARRIRKELHDIMAKARHRFASCVGITGMAQGVDQWFAEVCRGLSIPYIAYIPFPGQERLWPSDAQQHYRQLVADASEVRVGPSVRTKPDIIAALQRRNSEMVSGCHAAIAVWDGSSGGTANAVRKLTDLGRPLLRLDPRKPVDPATVDHWLDTLSDFASSARRHLP</sequence>
<organism evidence="1 2">
    <name type="scientific">Nitrospira moscoviensis</name>
    <dbReference type="NCBI Taxonomy" id="42253"/>
    <lineage>
        <taxon>Bacteria</taxon>
        <taxon>Pseudomonadati</taxon>
        <taxon>Nitrospirota</taxon>
        <taxon>Nitrospiria</taxon>
        <taxon>Nitrospirales</taxon>
        <taxon>Nitrospiraceae</taxon>
        <taxon>Nitrospira</taxon>
    </lineage>
</organism>
<dbReference type="PATRIC" id="fig|42253.5.peg.3022"/>
<dbReference type="SUPFAM" id="SSF102405">
    <property type="entry name" value="MCP/YpsA-like"/>
    <property type="match status" value="1"/>
</dbReference>
<protein>
    <submittedName>
        <fullName evidence="1">Uncharacterized protein</fullName>
    </submittedName>
</protein>
<evidence type="ECO:0000313" key="1">
    <source>
        <dbReference type="EMBL" id="ALA59466.1"/>
    </source>
</evidence>
<accession>A0A0K2GEU1</accession>